<organism evidence="3 4">
    <name type="scientific">Paenibacillus soyae</name>
    <dbReference type="NCBI Taxonomy" id="2969249"/>
    <lineage>
        <taxon>Bacteria</taxon>
        <taxon>Bacillati</taxon>
        <taxon>Bacillota</taxon>
        <taxon>Bacilli</taxon>
        <taxon>Bacillales</taxon>
        <taxon>Paenibacillaceae</taxon>
        <taxon>Paenibacillus</taxon>
    </lineage>
</organism>
<evidence type="ECO:0000313" key="3">
    <source>
        <dbReference type="EMBL" id="MCR2807864.1"/>
    </source>
</evidence>
<keyword evidence="4" id="KW-1185">Reference proteome</keyword>
<feature type="transmembrane region" description="Helical" evidence="1">
    <location>
        <begin position="122"/>
        <end position="146"/>
    </location>
</feature>
<feature type="transmembrane region" description="Helical" evidence="1">
    <location>
        <begin position="17"/>
        <end position="39"/>
    </location>
</feature>
<dbReference type="EMBL" id="JANIPJ010000035">
    <property type="protein sequence ID" value="MCR2807864.1"/>
    <property type="molecule type" value="Genomic_DNA"/>
</dbReference>
<evidence type="ECO:0000259" key="2">
    <source>
        <dbReference type="Pfam" id="PF26509"/>
    </source>
</evidence>
<keyword evidence="1" id="KW-1133">Transmembrane helix</keyword>
<dbReference type="Proteomes" id="UP001141950">
    <property type="component" value="Unassembled WGS sequence"/>
</dbReference>
<keyword evidence="1" id="KW-0812">Transmembrane</keyword>
<sequence>MISPLKKRYELTQSQKLMVFILSMSLYGISNMFTELIPAIQLGPIELKVEYFAFIPLTLCILFHPLYAAIGASFGEVIFGELLLGQFGGLGELEKFIEFTLAMYIAGLLVRDPRNRKQLAIASFVAVGIDQMLSAIVDMGKVWFGIEELETLPGIPESLLLIEGVGFLNAMLITGILFSLLPTWYLVPRLYGKIEPLLGMKPRDSRIPVSLGEIMRPRLLLIAIIFIFIAAVSEFMAESDINFAVWEPEFLEQYGNGFMWVSIGAAALVLVLTIIAALRAKRRQAGLPKDVTP</sequence>
<feature type="transmembrane region" description="Helical" evidence="1">
    <location>
        <begin position="166"/>
        <end position="187"/>
    </location>
</feature>
<dbReference type="Pfam" id="PF26509">
    <property type="entry name" value="DUF8171"/>
    <property type="match status" value="1"/>
</dbReference>
<keyword evidence="3" id="KW-0131">Cell cycle</keyword>
<name>A0A9X2MVX1_9BACL</name>
<protein>
    <submittedName>
        <fullName evidence="3">Cell division protein FtsQ</fullName>
    </submittedName>
</protein>
<proteinExistence type="predicted"/>
<dbReference type="GO" id="GO:0051301">
    <property type="term" value="P:cell division"/>
    <property type="evidence" value="ECO:0007669"/>
    <property type="project" value="UniProtKB-KW"/>
</dbReference>
<feature type="transmembrane region" description="Helical" evidence="1">
    <location>
        <begin position="219"/>
        <end position="237"/>
    </location>
</feature>
<keyword evidence="3" id="KW-0132">Cell division</keyword>
<dbReference type="InterPro" id="IPR058484">
    <property type="entry name" value="DUF8171"/>
</dbReference>
<accession>A0A9X2MVX1</accession>
<evidence type="ECO:0000313" key="4">
    <source>
        <dbReference type="Proteomes" id="UP001141950"/>
    </source>
</evidence>
<evidence type="ECO:0000256" key="1">
    <source>
        <dbReference type="SAM" id="Phobius"/>
    </source>
</evidence>
<comment type="caution">
    <text evidence="3">The sequence shown here is derived from an EMBL/GenBank/DDBJ whole genome shotgun (WGS) entry which is preliminary data.</text>
</comment>
<keyword evidence="1" id="KW-0472">Membrane</keyword>
<dbReference type="AlphaFoldDB" id="A0A9X2MVX1"/>
<feature type="transmembrane region" description="Helical" evidence="1">
    <location>
        <begin position="51"/>
        <end position="73"/>
    </location>
</feature>
<gene>
    <name evidence="3" type="ORF">NQZ67_28705</name>
</gene>
<feature type="transmembrane region" description="Helical" evidence="1">
    <location>
        <begin position="257"/>
        <end position="278"/>
    </location>
</feature>
<reference evidence="3" key="1">
    <citation type="submission" date="2022-08" db="EMBL/GenBank/DDBJ databases">
        <title>The genomic sequence of strain Paenibacillus sp. SCIV0701.</title>
        <authorList>
            <person name="Zhao H."/>
        </authorList>
    </citation>
    <scope>NUCLEOTIDE SEQUENCE</scope>
    <source>
        <strain evidence="3">SCIV0701</strain>
    </source>
</reference>
<feature type="domain" description="DUF8171" evidence="2">
    <location>
        <begin position="18"/>
        <end position="284"/>
    </location>
</feature>